<evidence type="ECO:0008006" key="5">
    <source>
        <dbReference type="Google" id="ProtNLM"/>
    </source>
</evidence>
<dbReference type="STRING" id="651662.SAMN04488069_109195"/>
<dbReference type="RefSeq" id="WP_092741423.1">
    <property type="nucleotide sequence ID" value="NZ_FNOV01000009.1"/>
</dbReference>
<feature type="chain" id="PRO_5011569968" description="DUF4468 domain-containing protein" evidence="2">
    <location>
        <begin position="20"/>
        <end position="236"/>
    </location>
</feature>
<evidence type="ECO:0000313" key="3">
    <source>
        <dbReference type="EMBL" id="SDY53393.1"/>
    </source>
</evidence>
<feature type="compositionally biased region" description="Basic and acidic residues" evidence="1">
    <location>
        <begin position="164"/>
        <end position="174"/>
    </location>
</feature>
<reference evidence="4" key="1">
    <citation type="submission" date="2016-10" db="EMBL/GenBank/DDBJ databases">
        <authorList>
            <person name="Varghese N."/>
            <person name="Submissions S."/>
        </authorList>
    </citation>
    <scope>NUCLEOTIDE SEQUENCE [LARGE SCALE GENOMIC DNA]</scope>
    <source>
        <strain evidence="4">CGMCC 1.8975</strain>
    </source>
</reference>
<keyword evidence="4" id="KW-1185">Reference proteome</keyword>
<name>A0A1H3KMH9_9BACT</name>
<dbReference type="OrthoDB" id="1467402at2"/>
<sequence length="236" mass="26483">MKLPLLLPALLLTATLAQAQLYEARTSSVNFDKRSRDAVKVEVEASADWTRDFWQRWLKDTYNIKLKGDGVFGVGKRDNMMAKQVPMSSVSGQLIDLYSTVTAPADTVSELSVWAATGPDTFLAASSGEFTSLRTIVQSFGTAARQRAYRERIETAEKELAATTKEKEKLEKSRASLASNTKSNLDKIEQLKQQNSDNKRKSADDSVKLLDNARLLELRQAQLERQRARLLNLDRQ</sequence>
<dbReference type="Proteomes" id="UP000199249">
    <property type="component" value="Unassembled WGS sequence"/>
</dbReference>
<accession>A0A1H3KMH9</accession>
<dbReference type="EMBL" id="FNOV01000009">
    <property type="protein sequence ID" value="SDY53393.1"/>
    <property type="molecule type" value="Genomic_DNA"/>
</dbReference>
<evidence type="ECO:0000256" key="2">
    <source>
        <dbReference type="SAM" id="SignalP"/>
    </source>
</evidence>
<protein>
    <recommendedName>
        <fullName evidence="5">DUF4468 domain-containing protein</fullName>
    </recommendedName>
</protein>
<feature type="region of interest" description="Disordered" evidence="1">
    <location>
        <begin position="164"/>
        <end position="205"/>
    </location>
</feature>
<evidence type="ECO:0000256" key="1">
    <source>
        <dbReference type="SAM" id="MobiDB-lite"/>
    </source>
</evidence>
<organism evidence="3 4">
    <name type="scientific">Hymenobacter psychrophilus</name>
    <dbReference type="NCBI Taxonomy" id="651662"/>
    <lineage>
        <taxon>Bacteria</taxon>
        <taxon>Pseudomonadati</taxon>
        <taxon>Bacteroidota</taxon>
        <taxon>Cytophagia</taxon>
        <taxon>Cytophagales</taxon>
        <taxon>Hymenobacteraceae</taxon>
        <taxon>Hymenobacter</taxon>
    </lineage>
</organism>
<feature type="signal peptide" evidence="2">
    <location>
        <begin position="1"/>
        <end position="19"/>
    </location>
</feature>
<proteinExistence type="predicted"/>
<evidence type="ECO:0000313" key="4">
    <source>
        <dbReference type="Proteomes" id="UP000199249"/>
    </source>
</evidence>
<keyword evidence="2" id="KW-0732">Signal</keyword>
<gene>
    <name evidence="3" type="ORF">SAMN04488069_109195</name>
</gene>
<dbReference type="AlphaFoldDB" id="A0A1H3KMH9"/>